<dbReference type="PANTHER" id="PTHR46796:SF2">
    <property type="entry name" value="TRANSCRIPTIONAL REGULATORY PROTEIN"/>
    <property type="match status" value="1"/>
</dbReference>
<dbReference type="OrthoDB" id="9809338at2"/>
<dbReference type="PROSITE" id="PS01124">
    <property type="entry name" value="HTH_ARAC_FAMILY_2"/>
    <property type="match status" value="1"/>
</dbReference>
<accession>A0A370UB24</accession>
<dbReference type="Proteomes" id="UP000254326">
    <property type="component" value="Unassembled WGS sequence"/>
</dbReference>
<dbReference type="RefSeq" id="WP_115467037.1">
    <property type="nucleotide sequence ID" value="NZ_QKRA01000002.1"/>
</dbReference>
<dbReference type="Pfam" id="PF12833">
    <property type="entry name" value="HTH_18"/>
    <property type="match status" value="1"/>
</dbReference>
<reference evidence="5 6" key="1">
    <citation type="submission" date="2018-06" db="EMBL/GenBank/DDBJ databases">
        <title>Marinomonas sp. YLB-05 draft genome sequence.</title>
        <authorList>
            <person name="Yu L."/>
            <person name="Tang X."/>
        </authorList>
    </citation>
    <scope>NUCLEOTIDE SEQUENCE [LARGE SCALE GENOMIC DNA]</scope>
    <source>
        <strain evidence="5 6">YLB-05</strain>
    </source>
</reference>
<comment type="caution">
    <text evidence="5">The sequence shown here is derived from an EMBL/GenBank/DDBJ whole genome shotgun (WGS) entry which is preliminary data.</text>
</comment>
<dbReference type="GO" id="GO:0003700">
    <property type="term" value="F:DNA-binding transcription factor activity"/>
    <property type="evidence" value="ECO:0007669"/>
    <property type="project" value="InterPro"/>
</dbReference>
<keyword evidence="1" id="KW-0805">Transcription regulation</keyword>
<evidence type="ECO:0000313" key="5">
    <source>
        <dbReference type="EMBL" id="RDL45000.1"/>
    </source>
</evidence>
<keyword evidence="6" id="KW-1185">Reference proteome</keyword>
<evidence type="ECO:0000256" key="3">
    <source>
        <dbReference type="ARBA" id="ARBA00023163"/>
    </source>
</evidence>
<dbReference type="InterPro" id="IPR009057">
    <property type="entry name" value="Homeodomain-like_sf"/>
</dbReference>
<keyword evidence="3" id="KW-0804">Transcription</keyword>
<dbReference type="GO" id="GO:0043565">
    <property type="term" value="F:sequence-specific DNA binding"/>
    <property type="evidence" value="ECO:0007669"/>
    <property type="project" value="InterPro"/>
</dbReference>
<protein>
    <submittedName>
        <fullName evidence="5">AraC family transcriptional regulator</fullName>
    </submittedName>
</protein>
<dbReference type="EMBL" id="QKRA01000002">
    <property type="protein sequence ID" value="RDL45000.1"/>
    <property type="molecule type" value="Genomic_DNA"/>
</dbReference>
<dbReference type="InterPro" id="IPR050204">
    <property type="entry name" value="AraC_XylS_family_regulators"/>
</dbReference>
<dbReference type="AlphaFoldDB" id="A0A370UB24"/>
<dbReference type="Gene3D" id="1.10.10.60">
    <property type="entry name" value="Homeodomain-like"/>
    <property type="match status" value="1"/>
</dbReference>
<name>A0A370UB24_9GAMM</name>
<dbReference type="InterPro" id="IPR018060">
    <property type="entry name" value="HTH_AraC"/>
</dbReference>
<dbReference type="PANTHER" id="PTHR46796">
    <property type="entry name" value="HTH-TYPE TRANSCRIPTIONAL ACTIVATOR RHAS-RELATED"/>
    <property type="match status" value="1"/>
</dbReference>
<dbReference type="SMART" id="SM00342">
    <property type="entry name" value="HTH_ARAC"/>
    <property type="match status" value="1"/>
</dbReference>
<evidence type="ECO:0000256" key="2">
    <source>
        <dbReference type="ARBA" id="ARBA00023125"/>
    </source>
</evidence>
<gene>
    <name evidence="5" type="ORF">DN730_05120</name>
</gene>
<evidence type="ECO:0000256" key="1">
    <source>
        <dbReference type="ARBA" id="ARBA00023015"/>
    </source>
</evidence>
<dbReference type="SUPFAM" id="SSF46689">
    <property type="entry name" value="Homeodomain-like"/>
    <property type="match status" value="1"/>
</dbReference>
<proteinExistence type="predicted"/>
<evidence type="ECO:0000259" key="4">
    <source>
        <dbReference type="PROSITE" id="PS01124"/>
    </source>
</evidence>
<organism evidence="5 6">
    <name type="scientific">Marinomonas piezotolerans</name>
    <dbReference type="NCBI Taxonomy" id="2213058"/>
    <lineage>
        <taxon>Bacteria</taxon>
        <taxon>Pseudomonadati</taxon>
        <taxon>Pseudomonadota</taxon>
        <taxon>Gammaproteobacteria</taxon>
        <taxon>Oceanospirillales</taxon>
        <taxon>Oceanospirillaceae</taxon>
        <taxon>Marinomonas</taxon>
    </lineage>
</organism>
<evidence type="ECO:0000313" key="6">
    <source>
        <dbReference type="Proteomes" id="UP000254326"/>
    </source>
</evidence>
<sequence>MDLMVCTWSAKLPEGRFAVWPDGCRDLIVVASKNDPATIVCSGLDAGPRQVACDEGTCFVGVRLAVGVTFPWEKENPCSKRGDQILSQAPLLGCHEWGSENDSDGTLEKLVSVVNHFASPAPSWVSEYLQDVRDGEVPRAMPLSERSIRRKLAEASGAPPRYWKSLARVRQAALEVARSEASLVSVAMKHGFSDQAHMSREIRRWFGVTPATLRNNRKQYIERLSAPDAFLSV</sequence>
<keyword evidence="2" id="KW-0238">DNA-binding</keyword>
<feature type="domain" description="HTH araC/xylS-type" evidence="4">
    <location>
        <begin position="119"/>
        <end position="216"/>
    </location>
</feature>